<dbReference type="GO" id="GO:0005737">
    <property type="term" value="C:cytoplasm"/>
    <property type="evidence" value="ECO:0007669"/>
    <property type="project" value="InterPro"/>
</dbReference>
<protein>
    <submittedName>
        <fullName evidence="2">Frequency clock protein domain-containing protein</fullName>
    </submittedName>
</protein>
<sequence>MSSVEVGTVNNIPSPREYLSTESQIDAENWFNYCNENPASTLGLLDYANGLPFYQQLSGSPFDRQPSPTQYRATAWSKVVHSDDADDYRQIIDDLTVEIQGLKRQLRQHRQQQVSSQQQDALFEVKVYYLSEQEKQTLDRLLQTFVVNTEDLLDTSCRHWEQPSARSPDANLSFYSNTRRVDSTYASRPTREPCREAPVDCVLDAPSHDTPHRNDVVIYRRGSSTFSDLSLDSKNE</sequence>
<dbReference type="KEGG" id="pchm:VFPPC_12213"/>
<dbReference type="STRING" id="1380566.A0A179EYK0"/>
<dbReference type="GO" id="GO:0006355">
    <property type="term" value="P:regulation of DNA-templated transcription"/>
    <property type="evidence" value="ECO:0007669"/>
    <property type="project" value="InterPro"/>
</dbReference>
<reference evidence="2 3" key="1">
    <citation type="journal article" date="2016" name="PLoS Pathog.">
        <title>Biosynthesis of antibiotic leucinostatins in bio-control fungus Purpureocillium lilacinum and their inhibition on phytophthora revealed by genome mining.</title>
        <authorList>
            <person name="Wang G."/>
            <person name="Liu Z."/>
            <person name="Lin R."/>
            <person name="Li E."/>
            <person name="Mao Z."/>
            <person name="Ling J."/>
            <person name="Yang Y."/>
            <person name="Yin W.B."/>
            <person name="Xie B."/>
        </authorList>
    </citation>
    <scope>NUCLEOTIDE SEQUENCE [LARGE SCALE GENOMIC DNA]</scope>
    <source>
        <strain evidence="2">170</strain>
    </source>
</reference>
<organism evidence="2 3">
    <name type="scientific">Pochonia chlamydosporia 170</name>
    <dbReference type="NCBI Taxonomy" id="1380566"/>
    <lineage>
        <taxon>Eukaryota</taxon>
        <taxon>Fungi</taxon>
        <taxon>Dikarya</taxon>
        <taxon>Ascomycota</taxon>
        <taxon>Pezizomycotina</taxon>
        <taxon>Sordariomycetes</taxon>
        <taxon>Hypocreomycetidae</taxon>
        <taxon>Hypocreales</taxon>
        <taxon>Clavicipitaceae</taxon>
        <taxon>Pochonia</taxon>
    </lineage>
</organism>
<name>A0A179EYK0_METCM</name>
<dbReference type="Pfam" id="PF09421">
    <property type="entry name" value="FRQ"/>
    <property type="match status" value="1"/>
</dbReference>
<dbReference type="GeneID" id="28854150"/>
<dbReference type="GO" id="GO:0007623">
    <property type="term" value="P:circadian rhythm"/>
    <property type="evidence" value="ECO:0007669"/>
    <property type="project" value="InterPro"/>
</dbReference>
<dbReference type="EMBL" id="LSBJ02000002">
    <property type="protein sequence ID" value="OAQ58248.1"/>
    <property type="molecule type" value="Genomic_DNA"/>
</dbReference>
<keyword evidence="3" id="KW-1185">Reference proteome</keyword>
<comment type="caution">
    <text evidence="2">The sequence shown here is derived from an EMBL/GenBank/DDBJ whole genome shotgun (WGS) entry which is preliminary data.</text>
</comment>
<evidence type="ECO:0000313" key="2">
    <source>
        <dbReference type="EMBL" id="OAQ58248.1"/>
    </source>
</evidence>
<gene>
    <name evidence="2" type="ORF">VFPPC_12213</name>
</gene>
<feature type="coiled-coil region" evidence="1">
    <location>
        <begin position="85"/>
        <end position="119"/>
    </location>
</feature>
<dbReference type="RefSeq" id="XP_018136434.1">
    <property type="nucleotide sequence ID" value="XM_018290156.1"/>
</dbReference>
<evidence type="ECO:0000256" key="1">
    <source>
        <dbReference type="SAM" id="Coils"/>
    </source>
</evidence>
<evidence type="ECO:0000313" key="3">
    <source>
        <dbReference type="Proteomes" id="UP000078397"/>
    </source>
</evidence>
<dbReference type="InterPro" id="IPR018554">
    <property type="entry name" value="FRQ"/>
</dbReference>
<dbReference type="GO" id="GO:0005634">
    <property type="term" value="C:nucleus"/>
    <property type="evidence" value="ECO:0007669"/>
    <property type="project" value="InterPro"/>
</dbReference>
<dbReference type="Proteomes" id="UP000078397">
    <property type="component" value="Unassembled WGS sequence"/>
</dbReference>
<dbReference type="AlphaFoldDB" id="A0A179EYK0"/>
<accession>A0A179EYK0</accession>
<proteinExistence type="predicted"/>
<keyword evidence="1" id="KW-0175">Coiled coil</keyword>